<dbReference type="InterPro" id="IPR018955">
    <property type="entry name" value="BCDHK/PDK_N"/>
</dbReference>
<dbReference type="AlphaFoldDB" id="A0A7S0DMG0"/>
<dbReference type="EC" id="2.7.11.-" evidence="8"/>
<accession>A0A7S0DMG0</accession>
<proteinExistence type="inferred from homology"/>
<evidence type="ECO:0000256" key="8">
    <source>
        <dbReference type="RuleBase" id="RU366032"/>
    </source>
</evidence>
<dbReference type="Gene3D" id="1.20.140.20">
    <property type="entry name" value="Alpha-ketoacid/pyruvate dehydrogenase kinase, N-terminal domain"/>
    <property type="match status" value="1"/>
</dbReference>
<dbReference type="SMART" id="SM00387">
    <property type="entry name" value="HATPase_c"/>
    <property type="match status" value="1"/>
</dbReference>
<comment type="subcellular location">
    <subcellularLocation>
        <location evidence="8">Mitochondrion matrix</location>
    </subcellularLocation>
</comment>
<dbReference type="InterPro" id="IPR003594">
    <property type="entry name" value="HATPase_dom"/>
</dbReference>
<dbReference type="GO" id="GO:0005759">
    <property type="term" value="C:mitochondrial matrix"/>
    <property type="evidence" value="ECO:0007669"/>
    <property type="project" value="UniProtKB-SubCell"/>
</dbReference>
<comment type="similarity">
    <text evidence="1 8">Belongs to the PDK/BCKDK protein kinase family.</text>
</comment>
<keyword evidence="3 8" id="KW-0547">Nucleotide-binding</keyword>
<dbReference type="PANTHER" id="PTHR11947">
    <property type="entry name" value="PYRUVATE DEHYDROGENASE KINASE"/>
    <property type="match status" value="1"/>
</dbReference>
<protein>
    <recommendedName>
        <fullName evidence="8">Protein-serine/threonine kinase</fullName>
        <ecNumber evidence="8">2.7.11.-</ecNumber>
    </recommendedName>
</protein>
<feature type="domain" description="Histidine kinase/HSP90-like ATPase" evidence="9">
    <location>
        <begin position="280"/>
        <end position="418"/>
    </location>
</feature>
<evidence type="ECO:0000256" key="5">
    <source>
        <dbReference type="ARBA" id="ARBA00022840"/>
    </source>
</evidence>
<dbReference type="InterPro" id="IPR036784">
    <property type="entry name" value="AK/P_DHK_N_sf"/>
</dbReference>
<dbReference type="EMBL" id="HBEM01023159">
    <property type="protein sequence ID" value="CAD8456833.1"/>
    <property type="molecule type" value="Transcribed_RNA"/>
</dbReference>
<evidence type="ECO:0000256" key="4">
    <source>
        <dbReference type="ARBA" id="ARBA00022777"/>
    </source>
</evidence>
<evidence type="ECO:0000256" key="3">
    <source>
        <dbReference type="ARBA" id="ARBA00022741"/>
    </source>
</evidence>
<dbReference type="GO" id="GO:0005524">
    <property type="term" value="F:ATP binding"/>
    <property type="evidence" value="ECO:0007669"/>
    <property type="project" value="UniProtKB-UniRule"/>
</dbReference>
<dbReference type="SUPFAM" id="SSF55874">
    <property type="entry name" value="ATPase domain of HSP90 chaperone/DNA topoisomerase II/histidine kinase"/>
    <property type="match status" value="1"/>
</dbReference>
<evidence type="ECO:0000313" key="10">
    <source>
        <dbReference type="EMBL" id="CAD8456833.1"/>
    </source>
</evidence>
<evidence type="ECO:0000256" key="7">
    <source>
        <dbReference type="ARBA" id="ARBA00048201"/>
    </source>
</evidence>
<sequence>MVVGIPTRSLRALPVAFTGPSRLRTALCRWYRIKRKSEMKDEGLKSGGKDTVTISRKRFEELLLAEATQMASVRQTSVSIELMRKFGKNPTLNTLIQSAEFLHRELPVRYAVRAKEFELAPSWIKTEPFKQISDMYIQCFLDLRSMDEPSTADSEERLCEILRNHKARLALVISLLSEGVTELRVKRGLTQREETFLHDLLDRFLSARIGTSVITAQHLALHDDVVNGNREGYVGALDLKCSPAEVLRDAAQTVQFMCEKEMGTSPGFVVKGHLDVTFPYFPAHIHYIGCELLKNSFRATVEHSKLFENDADFKIPDVEVVIGSSSQNEDVCIMIRDRGGGIPSHKLEDVWKYTHTTAGERAQEMYGYQNHRREGILAGMGFGLPLSRLYAGFFGGQLELGSLAGIGTAAYVRLKRLGGVEQIRQYEDRFPSLYNTFTPLNPFEG</sequence>
<comment type="catalytic activity">
    <reaction evidence="7">
        <text>L-seryl-[pyruvate dehydrogenase E1 alpha subunit] + ATP = O-phospho-L-seryl-[pyruvate dehydrogenase E1 alpha subunit] + ADP + H(+)</text>
        <dbReference type="Rhea" id="RHEA:23052"/>
        <dbReference type="Rhea" id="RHEA-COMP:13689"/>
        <dbReference type="Rhea" id="RHEA-COMP:13690"/>
        <dbReference type="ChEBI" id="CHEBI:15378"/>
        <dbReference type="ChEBI" id="CHEBI:29999"/>
        <dbReference type="ChEBI" id="CHEBI:30616"/>
        <dbReference type="ChEBI" id="CHEBI:83421"/>
        <dbReference type="ChEBI" id="CHEBI:456216"/>
        <dbReference type="EC" id="2.7.11.2"/>
    </reaction>
</comment>
<dbReference type="Gene3D" id="3.30.565.10">
    <property type="entry name" value="Histidine kinase-like ATPase, C-terminal domain"/>
    <property type="match status" value="1"/>
</dbReference>
<evidence type="ECO:0000256" key="1">
    <source>
        <dbReference type="ARBA" id="ARBA00006155"/>
    </source>
</evidence>
<organism evidence="10">
    <name type="scientific">Amorphochlora amoebiformis</name>
    <dbReference type="NCBI Taxonomy" id="1561963"/>
    <lineage>
        <taxon>Eukaryota</taxon>
        <taxon>Sar</taxon>
        <taxon>Rhizaria</taxon>
        <taxon>Cercozoa</taxon>
        <taxon>Chlorarachniophyceae</taxon>
        <taxon>Amorphochlora</taxon>
    </lineage>
</organism>
<keyword evidence="6 8" id="KW-0496">Mitochondrion</keyword>
<dbReference type="GO" id="GO:0004740">
    <property type="term" value="F:pyruvate dehydrogenase (acetyl-transferring) kinase activity"/>
    <property type="evidence" value="ECO:0007669"/>
    <property type="project" value="UniProtKB-EC"/>
</dbReference>
<dbReference type="InterPro" id="IPR039028">
    <property type="entry name" value="BCKD/PDK"/>
</dbReference>
<evidence type="ECO:0000259" key="9">
    <source>
        <dbReference type="SMART" id="SM00387"/>
    </source>
</evidence>
<dbReference type="Pfam" id="PF10436">
    <property type="entry name" value="BCDHK_Adom3"/>
    <property type="match status" value="1"/>
</dbReference>
<keyword evidence="4 8" id="KW-0418">Kinase</keyword>
<dbReference type="PANTHER" id="PTHR11947:SF3">
    <property type="entry name" value="[PYRUVATE DEHYDROGENASE (ACETYL-TRANSFERRING)] KINASE, MITOCHONDRIAL"/>
    <property type="match status" value="1"/>
</dbReference>
<reference evidence="10" key="1">
    <citation type="submission" date="2021-01" db="EMBL/GenBank/DDBJ databases">
        <authorList>
            <person name="Corre E."/>
            <person name="Pelletier E."/>
            <person name="Niang G."/>
            <person name="Scheremetjew M."/>
            <person name="Finn R."/>
            <person name="Kale V."/>
            <person name="Holt S."/>
            <person name="Cochrane G."/>
            <person name="Meng A."/>
            <person name="Brown T."/>
            <person name="Cohen L."/>
        </authorList>
    </citation>
    <scope>NUCLEOTIDE SEQUENCE</scope>
    <source>
        <strain evidence="10">CCMP2058</strain>
    </source>
</reference>
<dbReference type="InterPro" id="IPR036890">
    <property type="entry name" value="HATPase_C_sf"/>
</dbReference>
<name>A0A7S0DMG0_9EUKA</name>
<keyword evidence="2 8" id="KW-0808">Transferase</keyword>
<evidence type="ECO:0000256" key="2">
    <source>
        <dbReference type="ARBA" id="ARBA00022679"/>
    </source>
</evidence>
<dbReference type="SUPFAM" id="SSF69012">
    <property type="entry name" value="alpha-ketoacid dehydrogenase kinase, N-terminal domain"/>
    <property type="match status" value="1"/>
</dbReference>
<dbReference type="GO" id="GO:0010906">
    <property type="term" value="P:regulation of glucose metabolic process"/>
    <property type="evidence" value="ECO:0007669"/>
    <property type="project" value="TreeGrafter"/>
</dbReference>
<evidence type="ECO:0000256" key="6">
    <source>
        <dbReference type="ARBA" id="ARBA00023128"/>
    </source>
</evidence>
<gene>
    <name evidence="10" type="ORF">LAMO00422_LOCUS15780</name>
</gene>
<keyword evidence="5 8" id="KW-0067">ATP-binding</keyword>
<dbReference type="Pfam" id="PF02518">
    <property type="entry name" value="HATPase_c"/>
    <property type="match status" value="1"/>
</dbReference>